<proteinExistence type="predicted"/>
<evidence type="ECO:0000313" key="3">
    <source>
        <dbReference type="Proteomes" id="UP000216207"/>
    </source>
</evidence>
<dbReference type="PANTHER" id="PTHR43130">
    <property type="entry name" value="ARAC-FAMILY TRANSCRIPTIONAL REGULATOR"/>
    <property type="match status" value="1"/>
</dbReference>
<sequence length="204" mass="22402">MSKNEHVGILLFDYVDALDFAGPYEVFNLTTYNSEDVKRMFTNNLTEKPFTVSTVSQDGRQITVHNGLKVTPDYSFSNAPAFDMVIVPGGPLKAIQLVQNNEEIIRWIKNYEQKTIASVCTGAFFLAQAGILNGKKATTNRAALNLLAKHFPDVEVVKGVKYVDEGNVITSAGISAGIQMALHVVGKRLGTETARRTAYTIELD</sequence>
<dbReference type="PANTHER" id="PTHR43130:SF3">
    <property type="entry name" value="HTH-TYPE TRANSCRIPTIONAL REGULATOR RV1931C"/>
    <property type="match status" value="1"/>
</dbReference>
<dbReference type="RefSeq" id="WP_095326673.1">
    <property type="nucleotide sequence ID" value="NZ_NPCC01000013.1"/>
</dbReference>
<dbReference type="AlphaFoldDB" id="A0A268P033"/>
<gene>
    <name evidence="2" type="ORF">CHH72_11785</name>
</gene>
<protein>
    <submittedName>
        <fullName evidence="2">AraC family transcriptional regulator</fullName>
    </submittedName>
</protein>
<dbReference type="CDD" id="cd03139">
    <property type="entry name" value="GATase1_PfpI_2"/>
    <property type="match status" value="1"/>
</dbReference>
<comment type="caution">
    <text evidence="2">The sequence shown here is derived from an EMBL/GenBank/DDBJ whole genome shotgun (WGS) entry which is preliminary data.</text>
</comment>
<name>A0A268P033_SHOCL</name>
<dbReference type="Proteomes" id="UP000216207">
    <property type="component" value="Unassembled WGS sequence"/>
</dbReference>
<dbReference type="InterPro" id="IPR002818">
    <property type="entry name" value="DJ-1/PfpI"/>
</dbReference>
<feature type="domain" description="DJ-1/PfpI" evidence="1">
    <location>
        <begin position="7"/>
        <end position="185"/>
    </location>
</feature>
<reference evidence="2 3" key="1">
    <citation type="submission" date="2017-07" db="EMBL/GenBank/DDBJ databases">
        <title>Isolation and whole genome analysis of endospore-forming bacteria from heroin.</title>
        <authorList>
            <person name="Kalinowski J."/>
            <person name="Ahrens B."/>
            <person name="Al-Dilaimi A."/>
            <person name="Winkler A."/>
            <person name="Wibberg D."/>
            <person name="Schleenbecker U."/>
            <person name="Ruckert C."/>
            <person name="Wolfel R."/>
            <person name="Grass G."/>
        </authorList>
    </citation>
    <scope>NUCLEOTIDE SEQUENCE [LARGE SCALE GENOMIC DNA]</scope>
    <source>
        <strain evidence="2 3">7539</strain>
    </source>
</reference>
<evidence type="ECO:0000259" key="1">
    <source>
        <dbReference type="Pfam" id="PF01965"/>
    </source>
</evidence>
<dbReference type="GO" id="GO:0006355">
    <property type="term" value="P:regulation of DNA-templated transcription"/>
    <property type="evidence" value="ECO:0007669"/>
    <property type="project" value="TreeGrafter"/>
</dbReference>
<dbReference type="EMBL" id="NPCC01000013">
    <property type="protein sequence ID" value="PAE88650.1"/>
    <property type="molecule type" value="Genomic_DNA"/>
</dbReference>
<organism evidence="2 3">
    <name type="scientific">Shouchella clausii</name>
    <name type="common">Alkalihalobacillus clausii</name>
    <dbReference type="NCBI Taxonomy" id="79880"/>
    <lineage>
        <taxon>Bacteria</taxon>
        <taxon>Bacillati</taxon>
        <taxon>Bacillota</taxon>
        <taxon>Bacilli</taxon>
        <taxon>Bacillales</taxon>
        <taxon>Bacillaceae</taxon>
        <taxon>Shouchella</taxon>
    </lineage>
</organism>
<dbReference type="Gene3D" id="3.40.50.880">
    <property type="match status" value="1"/>
</dbReference>
<evidence type="ECO:0000313" key="2">
    <source>
        <dbReference type="EMBL" id="PAE88650.1"/>
    </source>
</evidence>
<dbReference type="Pfam" id="PF01965">
    <property type="entry name" value="DJ-1_PfpI"/>
    <property type="match status" value="1"/>
</dbReference>
<accession>A0A268P033</accession>
<dbReference type="InterPro" id="IPR052158">
    <property type="entry name" value="INH-QAR"/>
</dbReference>
<dbReference type="InterPro" id="IPR029062">
    <property type="entry name" value="Class_I_gatase-like"/>
</dbReference>
<dbReference type="SUPFAM" id="SSF52317">
    <property type="entry name" value="Class I glutamine amidotransferase-like"/>
    <property type="match status" value="1"/>
</dbReference>